<evidence type="ECO:0000313" key="11">
    <source>
        <dbReference type="EMBL" id="MBB6692144.1"/>
    </source>
</evidence>
<comment type="catalytic activity">
    <reaction evidence="1">
        <text>ATP + protein L-histidine = ADP + protein N-phospho-L-histidine.</text>
        <dbReference type="EC" id="2.7.13.3"/>
    </reaction>
</comment>
<dbReference type="InterPro" id="IPR036890">
    <property type="entry name" value="HATPase_C_sf"/>
</dbReference>
<evidence type="ECO:0000256" key="1">
    <source>
        <dbReference type="ARBA" id="ARBA00000085"/>
    </source>
</evidence>
<dbReference type="Pfam" id="PF02518">
    <property type="entry name" value="HATPase_c"/>
    <property type="match status" value="1"/>
</dbReference>
<keyword evidence="5" id="KW-0547">Nucleotide-binding</keyword>
<dbReference type="InterPro" id="IPR050482">
    <property type="entry name" value="Sensor_HK_TwoCompSys"/>
</dbReference>
<sequence>MFFFHSIAGYYEFLRTECVLHSCSTLAPAPPTTVEALADVHLTPDLYALTFVLIECVFACVFYIAALLLFLKNRQGMMGSLAVLALVAYGTTYTSLVYLGTGGGTFAQIPEIISAIGWMSISLFFLLFPDGRLTHRWTIYIYIPFCLVQLASLLFPHTRFELVNWPSTARLVYYMIMIVTIAYSQFVQYKQRSNAIQRQQTKWVVYGFAFSFIGSMLFGGVFVYPVFSSGPASYIYMSIGLYAIVCVFPITLSFAILRHRLWDIDPLVNRTIVYGTLSLSIILLYAFLVLYFSSLFDTEQNFIVSLVATGIIAVLFAPLKYKLQLLVNRLMKGRHDDPYSVIKELGDRLIKPIAPDTMLAAVIESIRKALRVPYAGIAVGVNGNETMAAESGKTRFDLCTFPILHGGEELGSLLLSSRSKDEAFTGEDEKLIHFLVRQIGPIVQNVKITLGMQLLAEDLQHSRERLVVAREEERLQIRKNLHDDLAPKLLSLSFNVAAAEQYIENNPRKAIELLAGLRQTIRTTVDEIRTMVHGLRPPTLDELGLIGSIQARLNDIGQTSEPLAAALHIRPLTTELEAPDHLPPLPAAAEVAAYRIVTESLVNVIRHSKATRCKVRIDVLNDNELLVEVTDNGIGLPGKARPAQNGGIGLTSIRERALELGGSCSIENIQPGGTRVRAIIPI</sequence>
<dbReference type="SUPFAM" id="SSF55874">
    <property type="entry name" value="ATPase domain of HSP90 chaperone/DNA topoisomerase II/histidine kinase"/>
    <property type="match status" value="1"/>
</dbReference>
<dbReference type="GO" id="GO:0000155">
    <property type="term" value="F:phosphorelay sensor kinase activity"/>
    <property type="evidence" value="ECO:0007669"/>
    <property type="project" value="InterPro"/>
</dbReference>
<feature type="transmembrane region" description="Helical" evidence="9">
    <location>
        <begin position="106"/>
        <end position="127"/>
    </location>
</feature>
<name>A0A841U2F7_9BACL</name>
<feature type="transmembrane region" description="Helical" evidence="9">
    <location>
        <begin position="302"/>
        <end position="321"/>
    </location>
</feature>
<evidence type="ECO:0000256" key="9">
    <source>
        <dbReference type="SAM" id="Phobius"/>
    </source>
</evidence>
<feature type="transmembrane region" description="Helical" evidence="9">
    <location>
        <begin position="78"/>
        <end position="100"/>
    </location>
</feature>
<organism evidence="11 12">
    <name type="scientific">Cohnella xylanilytica</name>
    <dbReference type="NCBI Taxonomy" id="557555"/>
    <lineage>
        <taxon>Bacteria</taxon>
        <taxon>Bacillati</taxon>
        <taxon>Bacillota</taxon>
        <taxon>Bacilli</taxon>
        <taxon>Bacillales</taxon>
        <taxon>Paenibacillaceae</taxon>
        <taxon>Cohnella</taxon>
    </lineage>
</organism>
<feature type="transmembrane region" description="Helical" evidence="9">
    <location>
        <begin position="171"/>
        <end position="191"/>
    </location>
</feature>
<dbReference type="SMART" id="SM00387">
    <property type="entry name" value="HATPase_c"/>
    <property type="match status" value="1"/>
</dbReference>
<feature type="transmembrane region" description="Helical" evidence="9">
    <location>
        <begin position="139"/>
        <end position="159"/>
    </location>
</feature>
<dbReference type="CDD" id="cd16917">
    <property type="entry name" value="HATPase_UhpB-NarQ-NarX-like"/>
    <property type="match status" value="1"/>
</dbReference>
<dbReference type="EMBL" id="JACJVR010000048">
    <property type="protein sequence ID" value="MBB6692144.1"/>
    <property type="molecule type" value="Genomic_DNA"/>
</dbReference>
<accession>A0A841U2F7</accession>
<feature type="transmembrane region" description="Helical" evidence="9">
    <location>
        <begin position="203"/>
        <end position="227"/>
    </location>
</feature>
<dbReference type="Gene3D" id="1.20.5.1930">
    <property type="match status" value="1"/>
</dbReference>
<evidence type="ECO:0000256" key="3">
    <source>
        <dbReference type="ARBA" id="ARBA00022553"/>
    </source>
</evidence>
<evidence type="ECO:0000313" key="12">
    <source>
        <dbReference type="Proteomes" id="UP000553776"/>
    </source>
</evidence>
<evidence type="ECO:0000256" key="4">
    <source>
        <dbReference type="ARBA" id="ARBA00022679"/>
    </source>
</evidence>
<dbReference type="GO" id="GO:0016020">
    <property type="term" value="C:membrane"/>
    <property type="evidence" value="ECO:0007669"/>
    <property type="project" value="InterPro"/>
</dbReference>
<dbReference type="InterPro" id="IPR003594">
    <property type="entry name" value="HATPase_dom"/>
</dbReference>
<keyword evidence="6 11" id="KW-0418">Kinase</keyword>
<dbReference type="Gene3D" id="3.30.565.10">
    <property type="entry name" value="Histidine kinase-like ATPase, C-terminal domain"/>
    <property type="match status" value="1"/>
</dbReference>
<dbReference type="Proteomes" id="UP000553776">
    <property type="component" value="Unassembled WGS sequence"/>
</dbReference>
<dbReference type="PANTHER" id="PTHR24421:SF10">
    <property type="entry name" value="NITRATE_NITRITE SENSOR PROTEIN NARQ"/>
    <property type="match status" value="1"/>
</dbReference>
<feature type="transmembrane region" description="Helical" evidence="9">
    <location>
        <begin position="233"/>
        <end position="257"/>
    </location>
</feature>
<dbReference type="SUPFAM" id="SSF55781">
    <property type="entry name" value="GAF domain-like"/>
    <property type="match status" value="1"/>
</dbReference>
<evidence type="ECO:0000256" key="6">
    <source>
        <dbReference type="ARBA" id="ARBA00022777"/>
    </source>
</evidence>
<dbReference type="GO" id="GO:0005524">
    <property type="term" value="F:ATP binding"/>
    <property type="evidence" value="ECO:0007669"/>
    <property type="project" value="UniProtKB-KW"/>
</dbReference>
<dbReference type="InterPro" id="IPR005467">
    <property type="entry name" value="His_kinase_dom"/>
</dbReference>
<evidence type="ECO:0000256" key="5">
    <source>
        <dbReference type="ARBA" id="ARBA00022741"/>
    </source>
</evidence>
<protein>
    <recommendedName>
        <fullName evidence="2">histidine kinase</fullName>
        <ecNumber evidence="2">2.7.13.3</ecNumber>
    </recommendedName>
</protein>
<dbReference type="InterPro" id="IPR011712">
    <property type="entry name" value="Sig_transdc_His_kin_sub3_dim/P"/>
</dbReference>
<comment type="caution">
    <text evidence="11">The sequence shown here is derived from an EMBL/GenBank/DDBJ whole genome shotgun (WGS) entry which is preliminary data.</text>
</comment>
<feature type="domain" description="Histidine kinase" evidence="10">
    <location>
        <begin position="595"/>
        <end position="682"/>
    </location>
</feature>
<keyword evidence="8" id="KW-0902">Two-component regulatory system</keyword>
<gene>
    <name evidence="11" type="ORF">H7B90_12100</name>
</gene>
<dbReference type="Pfam" id="PF07730">
    <property type="entry name" value="HisKA_3"/>
    <property type="match status" value="1"/>
</dbReference>
<dbReference type="RefSeq" id="WP_185136137.1">
    <property type="nucleotide sequence ID" value="NZ_JACJVR010000048.1"/>
</dbReference>
<dbReference type="EC" id="2.7.13.3" evidence="2"/>
<keyword evidence="9" id="KW-1133">Transmembrane helix</keyword>
<dbReference type="AlphaFoldDB" id="A0A841U2F7"/>
<keyword evidence="4" id="KW-0808">Transferase</keyword>
<keyword evidence="9" id="KW-0812">Transmembrane</keyword>
<feature type="transmembrane region" description="Helical" evidence="9">
    <location>
        <begin position="277"/>
        <end position="296"/>
    </location>
</feature>
<evidence type="ECO:0000256" key="8">
    <source>
        <dbReference type="ARBA" id="ARBA00023012"/>
    </source>
</evidence>
<dbReference type="PANTHER" id="PTHR24421">
    <property type="entry name" value="NITRATE/NITRITE SENSOR PROTEIN NARX-RELATED"/>
    <property type="match status" value="1"/>
</dbReference>
<dbReference type="GO" id="GO:0046983">
    <property type="term" value="F:protein dimerization activity"/>
    <property type="evidence" value="ECO:0007669"/>
    <property type="project" value="InterPro"/>
</dbReference>
<keyword evidence="9" id="KW-0472">Membrane</keyword>
<keyword evidence="7" id="KW-0067">ATP-binding</keyword>
<keyword evidence="12" id="KW-1185">Reference proteome</keyword>
<proteinExistence type="predicted"/>
<dbReference type="PROSITE" id="PS50109">
    <property type="entry name" value="HIS_KIN"/>
    <property type="match status" value="1"/>
</dbReference>
<feature type="transmembrane region" description="Helical" evidence="9">
    <location>
        <begin position="46"/>
        <end position="71"/>
    </location>
</feature>
<reference evidence="11 12" key="1">
    <citation type="submission" date="2020-08" db="EMBL/GenBank/DDBJ databases">
        <title>Cohnella phylogeny.</title>
        <authorList>
            <person name="Dunlap C."/>
        </authorList>
    </citation>
    <scope>NUCLEOTIDE SEQUENCE [LARGE SCALE GENOMIC DNA]</scope>
    <source>
        <strain evidence="11 12">DSM 25239</strain>
    </source>
</reference>
<evidence type="ECO:0000259" key="10">
    <source>
        <dbReference type="PROSITE" id="PS50109"/>
    </source>
</evidence>
<evidence type="ECO:0000256" key="2">
    <source>
        <dbReference type="ARBA" id="ARBA00012438"/>
    </source>
</evidence>
<evidence type="ECO:0000256" key="7">
    <source>
        <dbReference type="ARBA" id="ARBA00022840"/>
    </source>
</evidence>
<keyword evidence="3" id="KW-0597">Phosphoprotein</keyword>